<dbReference type="InterPro" id="IPR009294">
    <property type="entry name" value="Aph-1"/>
</dbReference>
<feature type="transmembrane region" description="Helical" evidence="7">
    <location>
        <begin position="6"/>
        <end position="25"/>
    </location>
</feature>
<reference evidence="8" key="2">
    <citation type="submission" date="2017-05" db="UniProtKB">
        <authorList>
            <consortium name="EnsemblMetazoa"/>
        </authorList>
    </citation>
    <scope>IDENTIFICATION</scope>
</reference>
<protein>
    <recommendedName>
        <fullName evidence="10">Gamma-secretase subunit Aph-1</fullName>
    </recommendedName>
</protein>
<sequence length="235" mass="26266">MTVLTAFAYGIYTFGPPVALFFVTVARHPHEIITMILGAFFWLLALLFASLVWIIVIPLKDTPAFTLPISVILQEVFRWLYFKLLKKADHLLEIVSEDKSDLRKHKIAYVGGLGFGLIAGIVMFANVLSVASGPGTVRSNQYFVTVSAFSTQVMIILHICWGVIFFAGLESKNWLYIFAVPISHMFISCLSLLINLANTPAYFLSFGYFLCVVFVALAFFAAGARPKTLVDFFKR</sequence>
<evidence type="ECO:0000256" key="6">
    <source>
        <dbReference type="ARBA" id="ARBA00023136"/>
    </source>
</evidence>
<feature type="transmembrane region" description="Helical" evidence="7">
    <location>
        <begin position="107"/>
        <end position="130"/>
    </location>
</feature>
<keyword evidence="3 7" id="KW-0812">Transmembrane</keyword>
<dbReference type="GO" id="GO:0007219">
    <property type="term" value="P:Notch signaling pathway"/>
    <property type="evidence" value="ECO:0007669"/>
    <property type="project" value="UniProtKB-KW"/>
</dbReference>
<keyword evidence="9" id="KW-1185">Reference proteome</keyword>
<dbReference type="OrthoDB" id="6507463at2759"/>
<dbReference type="InParanoid" id="A0A1X7VUB5"/>
<evidence type="ECO:0000256" key="5">
    <source>
        <dbReference type="ARBA" id="ARBA00022989"/>
    </source>
</evidence>
<evidence type="ECO:0000313" key="8">
    <source>
        <dbReference type="EnsemblMetazoa" id="Aqu2.1.43936_001"/>
    </source>
</evidence>
<dbReference type="PANTHER" id="PTHR12889">
    <property type="entry name" value="GAMMA-SECRETASE SUBUNIT APH-1"/>
    <property type="match status" value="1"/>
</dbReference>
<keyword evidence="6 7" id="KW-0472">Membrane</keyword>
<accession>A0A1X7VUB5</accession>
<keyword evidence="4" id="KW-0914">Notch signaling pathway</keyword>
<dbReference type="Proteomes" id="UP000007879">
    <property type="component" value="Unassembled WGS sequence"/>
</dbReference>
<feature type="transmembrane region" description="Helical" evidence="7">
    <location>
        <begin position="142"/>
        <end position="167"/>
    </location>
</feature>
<evidence type="ECO:0000256" key="2">
    <source>
        <dbReference type="ARBA" id="ARBA00005577"/>
    </source>
</evidence>
<gene>
    <name evidence="8" type="primary">100640186</name>
</gene>
<evidence type="ECO:0000313" key="9">
    <source>
        <dbReference type="Proteomes" id="UP000007879"/>
    </source>
</evidence>
<feature type="transmembrane region" description="Helical" evidence="7">
    <location>
        <begin position="202"/>
        <end position="224"/>
    </location>
</feature>
<name>A0A1X7VUB5_AMPQE</name>
<evidence type="ECO:0000256" key="4">
    <source>
        <dbReference type="ARBA" id="ARBA00022976"/>
    </source>
</evidence>
<proteinExistence type="inferred from homology"/>
<dbReference type="AlphaFoldDB" id="A0A1X7VUB5"/>
<dbReference type="EnsemblMetazoa" id="XM_003382434.3">
    <property type="protein sequence ID" value="XP_003382482.1"/>
    <property type="gene ID" value="LOC100640186"/>
</dbReference>
<reference evidence="9" key="1">
    <citation type="journal article" date="2010" name="Nature">
        <title>The Amphimedon queenslandica genome and the evolution of animal complexity.</title>
        <authorList>
            <person name="Srivastava M."/>
            <person name="Simakov O."/>
            <person name="Chapman J."/>
            <person name="Fahey B."/>
            <person name="Gauthier M.E."/>
            <person name="Mitros T."/>
            <person name="Richards G.S."/>
            <person name="Conaco C."/>
            <person name="Dacre M."/>
            <person name="Hellsten U."/>
            <person name="Larroux C."/>
            <person name="Putnam N.H."/>
            <person name="Stanke M."/>
            <person name="Adamska M."/>
            <person name="Darling A."/>
            <person name="Degnan S.M."/>
            <person name="Oakley T.H."/>
            <person name="Plachetzki D.C."/>
            <person name="Zhai Y."/>
            <person name="Adamski M."/>
            <person name="Calcino A."/>
            <person name="Cummins S.F."/>
            <person name="Goodstein D.M."/>
            <person name="Harris C."/>
            <person name="Jackson D.J."/>
            <person name="Leys S.P."/>
            <person name="Shu S."/>
            <person name="Woodcroft B.J."/>
            <person name="Vervoort M."/>
            <person name="Kosik K.S."/>
            <person name="Manning G."/>
            <person name="Degnan B.M."/>
            <person name="Rokhsar D.S."/>
        </authorList>
    </citation>
    <scope>NUCLEOTIDE SEQUENCE [LARGE SCALE GENOMIC DNA]</scope>
</reference>
<comment type="subcellular location">
    <subcellularLocation>
        <location evidence="1">Membrane</location>
        <topology evidence="1">Multi-pass membrane protein</topology>
    </subcellularLocation>
</comment>
<evidence type="ECO:0000256" key="1">
    <source>
        <dbReference type="ARBA" id="ARBA00004141"/>
    </source>
</evidence>
<dbReference type="eggNOG" id="KOG3972">
    <property type="taxonomic scope" value="Eukaryota"/>
</dbReference>
<evidence type="ECO:0000256" key="3">
    <source>
        <dbReference type="ARBA" id="ARBA00022692"/>
    </source>
</evidence>
<feature type="transmembrane region" description="Helical" evidence="7">
    <location>
        <begin position="174"/>
        <end position="196"/>
    </location>
</feature>
<feature type="transmembrane region" description="Helical" evidence="7">
    <location>
        <begin position="32"/>
        <end position="56"/>
    </location>
</feature>
<dbReference type="Pfam" id="PF06105">
    <property type="entry name" value="Aph-1"/>
    <property type="match status" value="1"/>
</dbReference>
<organism evidence="8">
    <name type="scientific">Amphimedon queenslandica</name>
    <name type="common">Sponge</name>
    <dbReference type="NCBI Taxonomy" id="400682"/>
    <lineage>
        <taxon>Eukaryota</taxon>
        <taxon>Metazoa</taxon>
        <taxon>Porifera</taxon>
        <taxon>Demospongiae</taxon>
        <taxon>Heteroscleromorpha</taxon>
        <taxon>Haplosclerida</taxon>
        <taxon>Niphatidae</taxon>
        <taxon>Amphimedon</taxon>
    </lineage>
</organism>
<comment type="similarity">
    <text evidence="2">Belongs to the APH-1 family.</text>
</comment>
<evidence type="ECO:0000256" key="7">
    <source>
        <dbReference type="SAM" id="Phobius"/>
    </source>
</evidence>
<dbReference type="GO" id="GO:0016485">
    <property type="term" value="P:protein processing"/>
    <property type="evidence" value="ECO:0007669"/>
    <property type="project" value="InterPro"/>
</dbReference>
<dbReference type="STRING" id="400682.A0A1X7VUB5"/>
<dbReference type="OMA" id="DTNNYLH"/>
<keyword evidence="5 7" id="KW-1133">Transmembrane helix</keyword>
<evidence type="ECO:0008006" key="10">
    <source>
        <dbReference type="Google" id="ProtNLM"/>
    </source>
</evidence>
<dbReference type="KEGG" id="aqu:100640186"/>
<dbReference type="GO" id="GO:0016020">
    <property type="term" value="C:membrane"/>
    <property type="evidence" value="ECO:0007669"/>
    <property type="project" value="UniProtKB-SubCell"/>
</dbReference>
<dbReference type="EnsemblMetazoa" id="Aqu2.1.43936_001">
    <property type="protein sequence ID" value="Aqu2.1.43936_001"/>
    <property type="gene ID" value="Aqu2.1.43936"/>
</dbReference>